<gene>
    <name evidence="2" type="ORF">B296_00010189</name>
</gene>
<name>A0A427AUL9_ENSVE</name>
<comment type="caution">
    <text evidence="2">The sequence shown here is derived from an EMBL/GenBank/DDBJ whole genome shotgun (WGS) entry which is preliminary data.</text>
</comment>
<dbReference type="Proteomes" id="UP000287651">
    <property type="component" value="Unassembled WGS sequence"/>
</dbReference>
<organism evidence="2 3">
    <name type="scientific">Ensete ventricosum</name>
    <name type="common">Abyssinian banana</name>
    <name type="synonym">Musa ensete</name>
    <dbReference type="NCBI Taxonomy" id="4639"/>
    <lineage>
        <taxon>Eukaryota</taxon>
        <taxon>Viridiplantae</taxon>
        <taxon>Streptophyta</taxon>
        <taxon>Embryophyta</taxon>
        <taxon>Tracheophyta</taxon>
        <taxon>Spermatophyta</taxon>
        <taxon>Magnoliopsida</taxon>
        <taxon>Liliopsida</taxon>
        <taxon>Zingiberales</taxon>
        <taxon>Musaceae</taxon>
        <taxon>Ensete</taxon>
    </lineage>
</organism>
<protein>
    <submittedName>
        <fullName evidence="2">Uncharacterized protein</fullName>
    </submittedName>
</protein>
<feature type="region of interest" description="Disordered" evidence="1">
    <location>
        <begin position="75"/>
        <end position="175"/>
    </location>
</feature>
<dbReference type="EMBL" id="AMZH03001264">
    <property type="protein sequence ID" value="RRT79964.1"/>
    <property type="molecule type" value="Genomic_DNA"/>
</dbReference>
<evidence type="ECO:0000313" key="3">
    <source>
        <dbReference type="Proteomes" id="UP000287651"/>
    </source>
</evidence>
<sequence>MWLPRLPRNEKVAARRCSGRGTFESDSDSKGCSGASAAEGGGCGYEGRWQRLSSGDEEEEIKAAAKEGLAMVEATRKRRRGQQGPMRATAEVAAIEGRKGRGGRGGGRRQHRKCSVGRDGQRRWQGGETAVAGEMGNGDVAGQRHRRRAVGAAHEERDNEQDEHEVEYSSQAEKV</sequence>
<evidence type="ECO:0000256" key="1">
    <source>
        <dbReference type="SAM" id="MobiDB-lite"/>
    </source>
</evidence>
<reference evidence="2 3" key="1">
    <citation type="journal article" date="2014" name="Agronomy (Basel)">
        <title>A Draft Genome Sequence for Ensete ventricosum, the Drought-Tolerant Tree Against Hunger.</title>
        <authorList>
            <person name="Harrison J."/>
            <person name="Moore K.A."/>
            <person name="Paszkiewicz K."/>
            <person name="Jones T."/>
            <person name="Grant M."/>
            <person name="Ambacheew D."/>
            <person name="Muzemil S."/>
            <person name="Studholme D.J."/>
        </authorList>
    </citation>
    <scope>NUCLEOTIDE SEQUENCE [LARGE SCALE GENOMIC DNA]</scope>
</reference>
<evidence type="ECO:0000313" key="2">
    <source>
        <dbReference type="EMBL" id="RRT79964.1"/>
    </source>
</evidence>
<proteinExistence type="predicted"/>
<feature type="region of interest" description="Disordered" evidence="1">
    <location>
        <begin position="1"/>
        <end position="46"/>
    </location>
</feature>
<feature type="compositionally biased region" description="Basic residues" evidence="1">
    <location>
        <begin position="100"/>
        <end position="115"/>
    </location>
</feature>
<dbReference type="AlphaFoldDB" id="A0A427AUL9"/>
<accession>A0A427AUL9</accession>